<evidence type="ECO:0000256" key="2">
    <source>
        <dbReference type="ARBA" id="ARBA00007779"/>
    </source>
</evidence>
<feature type="domain" description="CSC1/OSCA1-like cytosolic" evidence="10">
    <location>
        <begin position="208"/>
        <end position="387"/>
    </location>
</feature>
<evidence type="ECO:0000256" key="6">
    <source>
        <dbReference type="ARBA" id="ARBA00023136"/>
    </source>
</evidence>
<protein>
    <recommendedName>
        <fullName evidence="12">CSC1/OSCA1-like 7TM region domain-containing protein</fullName>
    </recommendedName>
</protein>
<dbReference type="eggNOG" id="KOG1134">
    <property type="taxonomic scope" value="Eukaryota"/>
</dbReference>
<keyword evidence="6 7" id="KW-0472">Membrane</keyword>
<dbReference type="OrthoDB" id="1689567at2759"/>
<dbReference type="RefSeq" id="XP_008876600.1">
    <property type="nucleotide sequence ID" value="XM_008878378.1"/>
</dbReference>
<dbReference type="Pfam" id="PF02714">
    <property type="entry name" value="RSN1_7TM"/>
    <property type="match status" value="1"/>
</dbReference>
<feature type="domain" description="CSC1/OSCA1-like N-terminal transmembrane" evidence="9">
    <location>
        <begin position="35"/>
        <end position="189"/>
    </location>
</feature>
<feature type="transmembrane region" description="Helical" evidence="7">
    <location>
        <begin position="661"/>
        <end position="681"/>
    </location>
</feature>
<evidence type="ECO:0008006" key="12">
    <source>
        <dbReference type="Google" id="ProtNLM"/>
    </source>
</evidence>
<feature type="transmembrane region" description="Helical" evidence="7">
    <location>
        <begin position="604"/>
        <end position="629"/>
    </location>
</feature>
<comment type="subcellular location">
    <subcellularLocation>
        <location evidence="1">Membrane</location>
        <topology evidence="1">Multi-pass membrane protein</topology>
    </subcellularLocation>
</comment>
<dbReference type="InterPro" id="IPR003864">
    <property type="entry name" value="CSC1/OSCA1-like_7TM"/>
</dbReference>
<organism evidence="11">
    <name type="scientific">Aphanomyces invadans</name>
    <dbReference type="NCBI Taxonomy" id="157072"/>
    <lineage>
        <taxon>Eukaryota</taxon>
        <taxon>Sar</taxon>
        <taxon>Stramenopiles</taxon>
        <taxon>Oomycota</taxon>
        <taxon>Saprolegniomycetes</taxon>
        <taxon>Saprolegniales</taxon>
        <taxon>Verrucalvaceae</taxon>
        <taxon>Aphanomyces</taxon>
    </lineage>
</organism>
<feature type="transmembrane region" description="Helical" evidence="7">
    <location>
        <begin position="635"/>
        <end position="654"/>
    </location>
</feature>
<name>A0A024TKH6_9STRA</name>
<feature type="transmembrane region" description="Helical" evidence="7">
    <location>
        <begin position="168"/>
        <end position="187"/>
    </location>
</feature>
<proteinExistence type="inferred from homology"/>
<sequence>MTTLNGTANGTTVETIQAGNVTVKFVVDSNPDQAVMDSIMIYYTFFAFAFVLFEVVQRRFPSHFACRAVHADTSCPTAAQSYGVFGWIPAVWQVSDDEIIQHCGLDALCFLRLLRLGRNIAAASMAISCILIPVYATALKPPTGDTAHDWITRMAMANMNVAMDPHRLWASAVAGVVITFWTMFLLVREWKVYVVRRHAFLSQNTLQQHTVVMNDLPLHLCTRDSLETYLEALFPGQVQSVHVALECKDLEAKIAKRLDTLNLLERALVVDLKCRENPYHRRNKVKTATGNVVDAIPHFTADLARLNYEIRRDIDALHAKEDAPRDSDVDVTAPDDIKHAKVFRPTALVTFRSHQATQCALQMLQTSNPAEFSIIPAPHPSDMIWANLGQNLHVRNSKQLVCTLVTVVVIVMWSTLTLTMTSLANVENWRKDWDWINELLTDYPSLVPIFKQLSPLGLVLLSIVAPYVFSFISYFEGHASRSETESAVFTKLLVFQFYQTFVVTLFGASLADSLPEMVEKPVLVVYILSQAVPKQASLYMSYLIIQTGLSLIVKLYRMVAITCGWVYKLCAPKLTPRERRSPWLGLTPSYVAEVCDQSYQLPNFFLGILLVLVFCPITPLLSWFGGVFFVAADIVYRRLFLFVFSPAPFTTGVYWPKMYMFIVRAMYVAQIVLIGMLWLRVKVANDANVPLNPENIVVPAAVQNTYWYAMMPTLVATALPVITWIMDVHIQALYPRGAMFLPLVDCVRLDADVAPTHPRRSQESVLTTSTEAKHGRRTLFSDDIAYLQPALLESDPLEPDIDESKVGFIGAGDYVELKDVDA</sequence>
<dbReference type="GeneID" id="20088693"/>
<feature type="transmembrane region" description="Helical" evidence="7">
    <location>
        <begin position="120"/>
        <end position="138"/>
    </location>
</feature>
<evidence type="ECO:0000256" key="3">
    <source>
        <dbReference type="ARBA" id="ARBA00022448"/>
    </source>
</evidence>
<evidence type="ECO:0000256" key="4">
    <source>
        <dbReference type="ARBA" id="ARBA00022692"/>
    </source>
</evidence>
<reference evidence="11" key="1">
    <citation type="submission" date="2013-12" db="EMBL/GenBank/DDBJ databases">
        <title>The Genome Sequence of Aphanomyces invadans NJM9701.</title>
        <authorList>
            <consortium name="The Broad Institute Genomics Platform"/>
            <person name="Russ C."/>
            <person name="Tyler B."/>
            <person name="van West P."/>
            <person name="Dieguez-Uribeondo J."/>
            <person name="Young S.K."/>
            <person name="Zeng Q."/>
            <person name="Gargeya S."/>
            <person name="Fitzgerald M."/>
            <person name="Abouelleil A."/>
            <person name="Alvarado L."/>
            <person name="Chapman S.B."/>
            <person name="Gainer-Dewar J."/>
            <person name="Goldberg J."/>
            <person name="Griggs A."/>
            <person name="Gujja S."/>
            <person name="Hansen M."/>
            <person name="Howarth C."/>
            <person name="Imamovic A."/>
            <person name="Ireland A."/>
            <person name="Larimer J."/>
            <person name="McCowan C."/>
            <person name="Murphy C."/>
            <person name="Pearson M."/>
            <person name="Poon T.W."/>
            <person name="Priest M."/>
            <person name="Roberts A."/>
            <person name="Saif S."/>
            <person name="Shea T."/>
            <person name="Sykes S."/>
            <person name="Wortman J."/>
            <person name="Nusbaum C."/>
            <person name="Birren B."/>
        </authorList>
    </citation>
    <scope>NUCLEOTIDE SEQUENCE [LARGE SCALE GENOMIC DNA]</scope>
    <source>
        <strain evidence="11">NJM9701</strain>
    </source>
</reference>
<accession>A0A024TKH6</accession>
<feature type="transmembrane region" description="Helical" evidence="7">
    <location>
        <begin position="706"/>
        <end position="726"/>
    </location>
</feature>
<dbReference type="Pfam" id="PF13967">
    <property type="entry name" value="RSN1_TM"/>
    <property type="match status" value="1"/>
</dbReference>
<keyword evidence="5 7" id="KW-1133">Transmembrane helix</keyword>
<feature type="domain" description="CSC1/OSCA1-like 7TM region" evidence="8">
    <location>
        <begin position="398"/>
        <end position="677"/>
    </location>
</feature>
<dbReference type="PANTHER" id="PTHR13018">
    <property type="entry name" value="PROBABLE MEMBRANE PROTEIN DUF221-RELATED"/>
    <property type="match status" value="1"/>
</dbReference>
<dbReference type="PANTHER" id="PTHR13018:SF5">
    <property type="entry name" value="RE44586P"/>
    <property type="match status" value="1"/>
</dbReference>
<dbReference type="AlphaFoldDB" id="A0A024TKH6"/>
<feature type="transmembrane region" description="Helical" evidence="7">
    <location>
        <begin position="453"/>
        <end position="475"/>
    </location>
</feature>
<gene>
    <name evidence="11" type="ORF">H310_11643</name>
</gene>
<keyword evidence="3" id="KW-0813">Transport</keyword>
<dbReference type="InterPro" id="IPR045122">
    <property type="entry name" value="Csc1-like"/>
</dbReference>
<evidence type="ECO:0000256" key="7">
    <source>
        <dbReference type="SAM" id="Phobius"/>
    </source>
</evidence>
<dbReference type="GO" id="GO:0005227">
    <property type="term" value="F:calcium-activated cation channel activity"/>
    <property type="evidence" value="ECO:0007669"/>
    <property type="project" value="InterPro"/>
</dbReference>
<evidence type="ECO:0000256" key="1">
    <source>
        <dbReference type="ARBA" id="ARBA00004141"/>
    </source>
</evidence>
<evidence type="ECO:0000259" key="8">
    <source>
        <dbReference type="Pfam" id="PF02714"/>
    </source>
</evidence>
<evidence type="ECO:0000313" key="11">
    <source>
        <dbReference type="EMBL" id="ETV94655.1"/>
    </source>
</evidence>
<dbReference type="InterPro" id="IPR027815">
    <property type="entry name" value="CSC1/OSCA1-like_cyt"/>
</dbReference>
<evidence type="ECO:0000256" key="5">
    <source>
        <dbReference type="ARBA" id="ARBA00022989"/>
    </source>
</evidence>
<evidence type="ECO:0000259" key="9">
    <source>
        <dbReference type="Pfam" id="PF13967"/>
    </source>
</evidence>
<dbReference type="Pfam" id="PF14703">
    <property type="entry name" value="PHM7_cyt"/>
    <property type="match status" value="1"/>
</dbReference>
<feature type="transmembrane region" description="Helical" evidence="7">
    <location>
        <begin position="487"/>
        <end position="511"/>
    </location>
</feature>
<dbReference type="InterPro" id="IPR032880">
    <property type="entry name" value="CSC1/OSCA1-like_N"/>
</dbReference>
<feature type="transmembrane region" description="Helical" evidence="7">
    <location>
        <begin position="400"/>
        <end position="424"/>
    </location>
</feature>
<comment type="similarity">
    <text evidence="2">Belongs to the CSC1 (TC 1.A.17) family.</text>
</comment>
<feature type="transmembrane region" description="Helical" evidence="7">
    <location>
        <begin position="39"/>
        <end position="56"/>
    </location>
</feature>
<dbReference type="VEuPathDB" id="FungiDB:H310_11643"/>
<keyword evidence="4 7" id="KW-0812">Transmembrane</keyword>
<dbReference type="GO" id="GO:0005886">
    <property type="term" value="C:plasma membrane"/>
    <property type="evidence" value="ECO:0007669"/>
    <property type="project" value="TreeGrafter"/>
</dbReference>
<evidence type="ECO:0000259" key="10">
    <source>
        <dbReference type="Pfam" id="PF14703"/>
    </source>
</evidence>
<dbReference type="EMBL" id="KI913984">
    <property type="protein sequence ID" value="ETV94655.1"/>
    <property type="molecule type" value="Genomic_DNA"/>
</dbReference>